<sequence length="25" mass="2970">MESIREILFRIVQLGMLFHTLGLDH</sequence>
<proteinExistence type="predicted"/>
<organism evidence="1">
    <name type="scientific">Arundo donax</name>
    <name type="common">Giant reed</name>
    <name type="synonym">Donax arundinaceus</name>
    <dbReference type="NCBI Taxonomy" id="35708"/>
    <lineage>
        <taxon>Eukaryota</taxon>
        <taxon>Viridiplantae</taxon>
        <taxon>Streptophyta</taxon>
        <taxon>Embryophyta</taxon>
        <taxon>Tracheophyta</taxon>
        <taxon>Spermatophyta</taxon>
        <taxon>Magnoliopsida</taxon>
        <taxon>Liliopsida</taxon>
        <taxon>Poales</taxon>
        <taxon>Poaceae</taxon>
        <taxon>PACMAD clade</taxon>
        <taxon>Arundinoideae</taxon>
        <taxon>Arundineae</taxon>
        <taxon>Arundo</taxon>
    </lineage>
</organism>
<reference evidence="1" key="1">
    <citation type="submission" date="2014-09" db="EMBL/GenBank/DDBJ databases">
        <authorList>
            <person name="Magalhaes I.L.F."/>
            <person name="Oliveira U."/>
            <person name="Santos F.R."/>
            <person name="Vidigal T.H.D.A."/>
            <person name="Brescovit A.D."/>
            <person name="Santos A.J."/>
        </authorList>
    </citation>
    <scope>NUCLEOTIDE SEQUENCE</scope>
    <source>
        <tissue evidence="1">Shoot tissue taken approximately 20 cm above the soil surface</tissue>
    </source>
</reference>
<dbReference type="EMBL" id="GBRH01225887">
    <property type="protein sequence ID" value="JAD72008.1"/>
    <property type="molecule type" value="Transcribed_RNA"/>
</dbReference>
<reference evidence="1" key="2">
    <citation type="journal article" date="2015" name="Data Brief">
        <title>Shoot transcriptome of the giant reed, Arundo donax.</title>
        <authorList>
            <person name="Barrero R.A."/>
            <person name="Guerrero F.D."/>
            <person name="Moolhuijzen P."/>
            <person name="Goolsby J.A."/>
            <person name="Tidwell J."/>
            <person name="Bellgard S.E."/>
            <person name="Bellgard M.I."/>
        </authorList>
    </citation>
    <scope>NUCLEOTIDE SEQUENCE</scope>
    <source>
        <tissue evidence="1">Shoot tissue taken approximately 20 cm above the soil surface</tissue>
    </source>
</reference>
<accession>A0A0A9CC28</accession>
<evidence type="ECO:0000313" key="1">
    <source>
        <dbReference type="EMBL" id="JAD72008.1"/>
    </source>
</evidence>
<name>A0A0A9CC28_ARUDO</name>
<dbReference type="AlphaFoldDB" id="A0A0A9CC28"/>
<protein>
    <submittedName>
        <fullName evidence="1">Uncharacterized protein</fullName>
    </submittedName>
</protein>